<dbReference type="RefSeq" id="WP_241570129.1">
    <property type="nucleotide sequence ID" value="NZ_JAKUML010000001.1"/>
</dbReference>
<name>A0A9X1WUG4_9GAMM</name>
<accession>A0A9X1WUG4</accession>
<dbReference type="EMBL" id="JAKUML010000001">
    <property type="protein sequence ID" value="MCJ8145454.1"/>
    <property type="molecule type" value="Genomic_DNA"/>
</dbReference>
<protein>
    <recommendedName>
        <fullName evidence="3">Lipoprotein</fullName>
    </recommendedName>
</protein>
<keyword evidence="2" id="KW-1185">Reference proteome</keyword>
<gene>
    <name evidence="1" type="ORF">MKI79_00715</name>
</gene>
<evidence type="ECO:0000313" key="2">
    <source>
        <dbReference type="Proteomes" id="UP001139701"/>
    </source>
</evidence>
<reference evidence="1" key="1">
    <citation type="submission" date="2022-02" db="EMBL/GenBank/DDBJ databases">
        <title>Acinetobacter A3.8 sp. nov., isolated from Sediment (Zhairuo Island).</title>
        <authorList>
            <person name="Zheng K."/>
        </authorList>
    </citation>
    <scope>NUCLEOTIDE SEQUENCE</scope>
    <source>
        <strain evidence="1">A3.8</strain>
    </source>
</reference>
<comment type="caution">
    <text evidence="1">The sequence shown here is derived from an EMBL/GenBank/DDBJ whole genome shotgun (WGS) entry which is preliminary data.</text>
</comment>
<dbReference type="PROSITE" id="PS51257">
    <property type="entry name" value="PROKAR_LIPOPROTEIN"/>
    <property type="match status" value="1"/>
</dbReference>
<organism evidence="1 2">
    <name type="scientific">Acinetobacter sedimenti</name>
    <dbReference type="NCBI Taxonomy" id="2919922"/>
    <lineage>
        <taxon>Bacteria</taxon>
        <taxon>Pseudomonadati</taxon>
        <taxon>Pseudomonadota</taxon>
        <taxon>Gammaproteobacteria</taxon>
        <taxon>Moraxellales</taxon>
        <taxon>Moraxellaceae</taxon>
        <taxon>Acinetobacter</taxon>
    </lineage>
</organism>
<dbReference type="AlphaFoldDB" id="A0A9X1WUG4"/>
<proteinExistence type="predicted"/>
<dbReference type="Proteomes" id="UP001139701">
    <property type="component" value="Unassembled WGS sequence"/>
</dbReference>
<evidence type="ECO:0008006" key="3">
    <source>
        <dbReference type="Google" id="ProtNLM"/>
    </source>
</evidence>
<evidence type="ECO:0000313" key="1">
    <source>
        <dbReference type="EMBL" id="MCJ8145454.1"/>
    </source>
</evidence>
<sequence>MKNILSIAIILMSSLVLTGCSREPSQEELHALYQEQINQTNDLASRIMKQEGEIMKVTRFEKLDCNKVDKTKDLNCRVNVTVEMPFLGAQTNTADLRVAKGESGWVLVD</sequence>